<accession>A0A4Q5LJ62</accession>
<name>A0A4Q5LJ62_9SPHI</name>
<comment type="caution">
    <text evidence="1">The sequence shown here is derived from an EMBL/GenBank/DDBJ whole genome shotgun (WGS) entry which is preliminary data.</text>
</comment>
<keyword evidence="2" id="KW-1185">Reference proteome</keyword>
<sequence length="226" mass="26380">MELTQPNIFHIHIDAKKMPQLFDEFAIKELGFYDTDFNGHPEGYQHFEPIRHLTLKVKTKEDFSEIWDKLELKTNEHPDFVGYLEGEFIPKDEYIPYKEFTDHPVPFKIERRVLSGSEKEAFRQTEFHLTMEKSQSSPVLMKRLLDSGLYGAYIPKKDGEFLVLTMQGFIKDIVPLYEILKSYILKTGGAYRCTIKEERAIKFKMYGIASVDLPEIAGNIQYLVQA</sequence>
<organism evidence="1 2">
    <name type="scientific">Mucilaginibacter terrigena</name>
    <dbReference type="NCBI Taxonomy" id="2492395"/>
    <lineage>
        <taxon>Bacteria</taxon>
        <taxon>Pseudomonadati</taxon>
        <taxon>Bacteroidota</taxon>
        <taxon>Sphingobacteriia</taxon>
        <taxon>Sphingobacteriales</taxon>
        <taxon>Sphingobacteriaceae</taxon>
        <taxon>Mucilaginibacter</taxon>
    </lineage>
</organism>
<proteinExistence type="predicted"/>
<dbReference type="AlphaFoldDB" id="A0A4Q5LJ62"/>
<dbReference type="RefSeq" id="WP_129877320.1">
    <property type="nucleotide sequence ID" value="NZ_SEWG01000005.1"/>
</dbReference>
<dbReference type="Proteomes" id="UP000293331">
    <property type="component" value="Unassembled WGS sequence"/>
</dbReference>
<evidence type="ECO:0000313" key="1">
    <source>
        <dbReference type="EMBL" id="RYU89461.1"/>
    </source>
</evidence>
<evidence type="ECO:0000313" key="2">
    <source>
        <dbReference type="Proteomes" id="UP000293331"/>
    </source>
</evidence>
<dbReference type="EMBL" id="SEWG01000005">
    <property type="protein sequence ID" value="RYU89461.1"/>
    <property type="molecule type" value="Genomic_DNA"/>
</dbReference>
<dbReference type="OrthoDB" id="1550447at2"/>
<protein>
    <submittedName>
        <fullName evidence="1">Uncharacterized protein</fullName>
    </submittedName>
</protein>
<reference evidence="1 2" key="1">
    <citation type="submission" date="2019-02" db="EMBL/GenBank/DDBJ databases">
        <title>Bacterial novel species Mucilaginibacter sp. 17JY9-4 isolated from soil.</title>
        <authorList>
            <person name="Jung H.-Y."/>
        </authorList>
    </citation>
    <scope>NUCLEOTIDE SEQUENCE [LARGE SCALE GENOMIC DNA]</scope>
    <source>
        <strain evidence="1 2">17JY9-4</strain>
    </source>
</reference>
<gene>
    <name evidence="1" type="ORF">EWM62_14160</name>
</gene>